<feature type="transmembrane region" description="Helical" evidence="5">
    <location>
        <begin position="109"/>
        <end position="129"/>
    </location>
</feature>
<dbReference type="InterPro" id="IPR010920">
    <property type="entry name" value="LSM_dom_sf"/>
</dbReference>
<keyword evidence="3 5" id="KW-1133">Transmembrane helix</keyword>
<comment type="subcellular location">
    <subcellularLocation>
        <location evidence="1">Membrane</location>
    </subcellularLocation>
</comment>
<keyword evidence="2 5" id="KW-0812">Transmembrane</keyword>
<dbReference type="InterPro" id="IPR006685">
    <property type="entry name" value="MscS_channel_2nd"/>
</dbReference>
<feature type="transmembrane region" description="Helical" evidence="5">
    <location>
        <begin position="174"/>
        <end position="190"/>
    </location>
</feature>
<evidence type="ECO:0000256" key="2">
    <source>
        <dbReference type="ARBA" id="ARBA00022692"/>
    </source>
</evidence>
<feature type="transmembrane region" description="Helical" evidence="5">
    <location>
        <begin position="150"/>
        <end position="168"/>
    </location>
</feature>
<dbReference type="KEGG" id="pmaw:MACH26_35020"/>
<dbReference type="RefSeq" id="WP_338294077.1">
    <property type="nucleotide sequence ID" value="NZ_AP027272.1"/>
</dbReference>
<feature type="domain" description="Mechanosensitive ion channel MscS" evidence="6">
    <location>
        <begin position="192"/>
        <end position="260"/>
    </location>
</feature>
<feature type="transmembrane region" description="Helical" evidence="5">
    <location>
        <begin position="79"/>
        <end position="97"/>
    </location>
</feature>
<dbReference type="PANTHER" id="PTHR30414">
    <property type="entry name" value="MINICONDUCTANCE MECHANOSENSITIVE CHANNEL YBDG"/>
    <property type="match status" value="1"/>
</dbReference>
<evidence type="ECO:0000313" key="8">
    <source>
        <dbReference type="Proteomes" id="UP001333710"/>
    </source>
</evidence>
<sequence length="411" mass="46476">MNETHLGELMAQWLETYQVVLAPTDLLFSAAMLAIMVVLAWLSLRLTKLLFNPSLTGLLFNNKPHWNNTLHQYKFFKRLAHVAPAICLHVSAPYFLHEEFIGLVLVTKLSSIYLIVVIVRAIFSVFNSIQAIYDNSRYANRVPINGFIQVAKLILSVATILLIVSQLLDKSPTLLLSGLGALTAIIILLFRDTILGFVSGINIVANRTVANGDWIEMPAYNADGTVLAVGLTTVKVRNWDKTISTIPTYALMNESLKNWRGMQESGGRRIKRAIHIDIDSVTFCDDELQEKLMQIPLVRDDLLKLQEQLNTHTSERVPVKSLYVEKMTNIGIFRKYVESYLKHHPRISQDMTLIVRQLPPGPTGLPLEIYCFTNDTNWVNYEGIQSDIFDHCIAILPEFNLKPFQLQSAVV</sequence>
<dbReference type="AlphaFoldDB" id="A0AA48KQP1"/>
<evidence type="ECO:0000256" key="4">
    <source>
        <dbReference type="ARBA" id="ARBA00023136"/>
    </source>
</evidence>
<protein>
    <submittedName>
        <fullName evidence="7">Small conductance mechanosensitive ion channel protein YbdG</fullName>
    </submittedName>
</protein>
<name>A0AA48KQP1_9ALTE</name>
<dbReference type="Pfam" id="PF00924">
    <property type="entry name" value="MS_channel_2nd"/>
    <property type="match status" value="1"/>
</dbReference>
<dbReference type="EMBL" id="AP027272">
    <property type="protein sequence ID" value="BDX07981.1"/>
    <property type="molecule type" value="Genomic_DNA"/>
</dbReference>
<reference evidence="7" key="1">
    <citation type="submission" date="2023-01" db="EMBL/GenBank/DDBJ databases">
        <title>Complete genome sequence of Planctobacterium marinum strain Dej080120_11.</title>
        <authorList>
            <person name="Ueki S."/>
            <person name="Maruyama F."/>
        </authorList>
    </citation>
    <scope>NUCLEOTIDE SEQUENCE</scope>
    <source>
        <strain evidence="7">Dej080120_11</strain>
    </source>
</reference>
<dbReference type="GO" id="GO:0071470">
    <property type="term" value="P:cellular response to osmotic stress"/>
    <property type="evidence" value="ECO:0007669"/>
    <property type="project" value="InterPro"/>
</dbReference>
<accession>A0AA48KQP1</accession>
<evidence type="ECO:0000256" key="1">
    <source>
        <dbReference type="ARBA" id="ARBA00004370"/>
    </source>
</evidence>
<dbReference type="SUPFAM" id="SSF50182">
    <property type="entry name" value="Sm-like ribonucleoproteins"/>
    <property type="match status" value="1"/>
</dbReference>
<dbReference type="GO" id="GO:0005886">
    <property type="term" value="C:plasma membrane"/>
    <property type="evidence" value="ECO:0007669"/>
    <property type="project" value="TreeGrafter"/>
</dbReference>
<dbReference type="PANTHER" id="PTHR30414:SF0">
    <property type="entry name" value="MINICONDUCTANCE MECHANOSENSITIVE CHANNEL YBDG"/>
    <property type="match status" value="1"/>
</dbReference>
<evidence type="ECO:0000313" key="7">
    <source>
        <dbReference type="EMBL" id="BDX07981.1"/>
    </source>
</evidence>
<proteinExistence type="predicted"/>
<evidence type="ECO:0000256" key="3">
    <source>
        <dbReference type="ARBA" id="ARBA00022989"/>
    </source>
</evidence>
<evidence type="ECO:0000256" key="5">
    <source>
        <dbReference type="SAM" id="Phobius"/>
    </source>
</evidence>
<evidence type="ECO:0000259" key="6">
    <source>
        <dbReference type="Pfam" id="PF00924"/>
    </source>
</evidence>
<dbReference type="GO" id="GO:0008381">
    <property type="term" value="F:mechanosensitive monoatomic ion channel activity"/>
    <property type="evidence" value="ECO:0007669"/>
    <property type="project" value="InterPro"/>
</dbReference>
<gene>
    <name evidence="7" type="primary">ybdG</name>
    <name evidence="7" type="ORF">MACH26_35020</name>
</gene>
<feature type="transmembrane region" description="Helical" evidence="5">
    <location>
        <begin position="20"/>
        <end position="42"/>
    </location>
</feature>
<dbReference type="Proteomes" id="UP001333710">
    <property type="component" value="Chromosome"/>
</dbReference>
<dbReference type="Gene3D" id="2.30.30.60">
    <property type="match status" value="1"/>
</dbReference>
<keyword evidence="8" id="KW-1185">Reference proteome</keyword>
<dbReference type="InterPro" id="IPR023408">
    <property type="entry name" value="MscS_beta-dom_sf"/>
</dbReference>
<organism evidence="7 8">
    <name type="scientific">Planctobacterium marinum</name>
    <dbReference type="NCBI Taxonomy" id="1631968"/>
    <lineage>
        <taxon>Bacteria</taxon>
        <taxon>Pseudomonadati</taxon>
        <taxon>Pseudomonadota</taxon>
        <taxon>Gammaproteobacteria</taxon>
        <taxon>Alteromonadales</taxon>
        <taxon>Alteromonadaceae</taxon>
        <taxon>Planctobacterium</taxon>
    </lineage>
</organism>
<keyword evidence="4 5" id="KW-0472">Membrane</keyword>
<dbReference type="InterPro" id="IPR030192">
    <property type="entry name" value="YbdG"/>
</dbReference>